<dbReference type="Gene3D" id="1.10.10.10">
    <property type="entry name" value="Winged helix-like DNA-binding domain superfamily/Winged helix DNA-binding domain"/>
    <property type="match status" value="1"/>
</dbReference>
<gene>
    <name evidence="9" type="ORF">ACFPET_00310</name>
</gene>
<evidence type="ECO:0000313" key="10">
    <source>
        <dbReference type="Proteomes" id="UP001595823"/>
    </source>
</evidence>
<dbReference type="SUPFAM" id="SSF88659">
    <property type="entry name" value="Sigma3 and sigma4 domains of RNA polymerase sigma factors"/>
    <property type="match status" value="1"/>
</dbReference>
<protein>
    <submittedName>
        <fullName evidence="9">RNA polymerase sigma factor</fullName>
    </submittedName>
</protein>
<accession>A0ABV8TSI4</accession>
<dbReference type="InterPro" id="IPR013324">
    <property type="entry name" value="RNA_pol_sigma_r3/r4-like"/>
</dbReference>
<evidence type="ECO:0000256" key="6">
    <source>
        <dbReference type="SAM" id="MobiDB-lite"/>
    </source>
</evidence>
<dbReference type="PANTHER" id="PTHR43133">
    <property type="entry name" value="RNA POLYMERASE ECF-TYPE SIGMA FACTO"/>
    <property type="match status" value="1"/>
</dbReference>
<name>A0ABV8TSI4_9ACTN</name>
<dbReference type="NCBIfam" id="TIGR02937">
    <property type="entry name" value="sigma70-ECF"/>
    <property type="match status" value="1"/>
</dbReference>
<keyword evidence="3" id="KW-0731">Sigma factor</keyword>
<keyword evidence="10" id="KW-1185">Reference proteome</keyword>
<dbReference type="InterPro" id="IPR013249">
    <property type="entry name" value="RNA_pol_sigma70_r4_t2"/>
</dbReference>
<organism evidence="9 10">
    <name type="scientific">Salininema proteolyticum</name>
    <dbReference type="NCBI Taxonomy" id="1607685"/>
    <lineage>
        <taxon>Bacteria</taxon>
        <taxon>Bacillati</taxon>
        <taxon>Actinomycetota</taxon>
        <taxon>Actinomycetes</taxon>
        <taxon>Glycomycetales</taxon>
        <taxon>Glycomycetaceae</taxon>
        <taxon>Salininema</taxon>
    </lineage>
</organism>
<reference evidence="10" key="1">
    <citation type="journal article" date="2019" name="Int. J. Syst. Evol. Microbiol.">
        <title>The Global Catalogue of Microorganisms (GCM) 10K type strain sequencing project: providing services to taxonomists for standard genome sequencing and annotation.</title>
        <authorList>
            <consortium name="The Broad Institute Genomics Platform"/>
            <consortium name="The Broad Institute Genome Sequencing Center for Infectious Disease"/>
            <person name="Wu L."/>
            <person name="Ma J."/>
        </authorList>
    </citation>
    <scope>NUCLEOTIDE SEQUENCE [LARGE SCALE GENOMIC DNA]</scope>
    <source>
        <strain evidence="10">IBRC-M 10908</strain>
    </source>
</reference>
<feature type="domain" description="RNA polymerase sigma-70 region 2" evidence="7">
    <location>
        <begin position="19"/>
        <end position="87"/>
    </location>
</feature>
<evidence type="ECO:0000256" key="1">
    <source>
        <dbReference type="ARBA" id="ARBA00010641"/>
    </source>
</evidence>
<dbReference type="InterPro" id="IPR013325">
    <property type="entry name" value="RNA_pol_sigma_r2"/>
</dbReference>
<dbReference type="InterPro" id="IPR039425">
    <property type="entry name" value="RNA_pol_sigma-70-like"/>
</dbReference>
<proteinExistence type="inferred from homology"/>
<feature type="domain" description="RNA polymerase sigma factor 70 region 4 type 2" evidence="8">
    <location>
        <begin position="120"/>
        <end position="172"/>
    </location>
</feature>
<dbReference type="Pfam" id="PF04542">
    <property type="entry name" value="Sigma70_r2"/>
    <property type="match status" value="1"/>
</dbReference>
<dbReference type="InterPro" id="IPR014284">
    <property type="entry name" value="RNA_pol_sigma-70_dom"/>
</dbReference>
<dbReference type="EMBL" id="JBHSDK010000001">
    <property type="protein sequence ID" value="MFC4333642.1"/>
    <property type="molecule type" value="Genomic_DNA"/>
</dbReference>
<dbReference type="Proteomes" id="UP001595823">
    <property type="component" value="Unassembled WGS sequence"/>
</dbReference>
<evidence type="ECO:0000313" key="9">
    <source>
        <dbReference type="EMBL" id="MFC4333642.1"/>
    </source>
</evidence>
<keyword evidence="5" id="KW-0804">Transcription</keyword>
<keyword evidence="4" id="KW-0238">DNA-binding</keyword>
<dbReference type="InterPro" id="IPR036388">
    <property type="entry name" value="WH-like_DNA-bd_sf"/>
</dbReference>
<feature type="region of interest" description="Disordered" evidence="6">
    <location>
        <begin position="172"/>
        <end position="191"/>
    </location>
</feature>
<dbReference type="PANTHER" id="PTHR43133:SF8">
    <property type="entry name" value="RNA POLYMERASE SIGMA FACTOR HI_1459-RELATED"/>
    <property type="match status" value="1"/>
</dbReference>
<evidence type="ECO:0000256" key="3">
    <source>
        <dbReference type="ARBA" id="ARBA00023082"/>
    </source>
</evidence>
<evidence type="ECO:0000256" key="4">
    <source>
        <dbReference type="ARBA" id="ARBA00023125"/>
    </source>
</evidence>
<dbReference type="Pfam" id="PF08281">
    <property type="entry name" value="Sigma70_r4_2"/>
    <property type="match status" value="1"/>
</dbReference>
<comment type="caution">
    <text evidence="9">The sequence shown here is derived from an EMBL/GenBank/DDBJ whole genome shotgun (WGS) entry which is preliminary data.</text>
</comment>
<dbReference type="SUPFAM" id="SSF88946">
    <property type="entry name" value="Sigma2 domain of RNA polymerase sigma factors"/>
    <property type="match status" value="1"/>
</dbReference>
<evidence type="ECO:0000259" key="7">
    <source>
        <dbReference type="Pfam" id="PF04542"/>
    </source>
</evidence>
<dbReference type="Gene3D" id="1.10.1740.10">
    <property type="match status" value="1"/>
</dbReference>
<sequence length="191" mass="20880">MTSETVPLIGTDPDALEDFYREHVEAVQDFVARRVADPHRAADLTADVFLAAIDSAHKYRPGRGTPLGWIYGIARNVVANDGRRRWRAAKAGRRISGRALAEPDDLALLEDRIDAEARSRRLYEAMDRLSASERAVLELVALDGLAVADAAAVLRIKPAAARVRLHRARTKMRSDLAPPSPALVTAPSEAL</sequence>
<dbReference type="RefSeq" id="WP_380617381.1">
    <property type="nucleotide sequence ID" value="NZ_JBHSDK010000001.1"/>
</dbReference>
<dbReference type="InterPro" id="IPR007627">
    <property type="entry name" value="RNA_pol_sigma70_r2"/>
</dbReference>
<comment type="similarity">
    <text evidence="1">Belongs to the sigma-70 factor family. ECF subfamily.</text>
</comment>
<keyword evidence="2" id="KW-0805">Transcription regulation</keyword>
<evidence type="ECO:0000259" key="8">
    <source>
        <dbReference type="Pfam" id="PF08281"/>
    </source>
</evidence>
<evidence type="ECO:0000256" key="5">
    <source>
        <dbReference type="ARBA" id="ARBA00023163"/>
    </source>
</evidence>
<evidence type="ECO:0000256" key="2">
    <source>
        <dbReference type="ARBA" id="ARBA00023015"/>
    </source>
</evidence>